<evidence type="ECO:0000259" key="1">
    <source>
        <dbReference type="PROSITE" id="PS50042"/>
    </source>
</evidence>
<comment type="caution">
    <text evidence="2">The sequence shown here is derived from an EMBL/GenBank/DDBJ whole genome shotgun (WGS) entry which is preliminary data.</text>
</comment>
<dbReference type="PANTHER" id="PTHR23011">
    <property type="entry name" value="CYCLIC NUCLEOTIDE-BINDING DOMAIN CONTAINING PROTEIN"/>
    <property type="match status" value="1"/>
</dbReference>
<reference evidence="2" key="1">
    <citation type="submission" date="2021-05" db="EMBL/GenBank/DDBJ databases">
        <title>A free-living protist that lacks canonical eukaryotic 1 DNA replication and segregation systems.</title>
        <authorList>
            <person name="Salas-Leiva D.E."/>
            <person name="Tromer E.C."/>
            <person name="Curtis B.A."/>
            <person name="Jerlstrom-Hultqvist J."/>
            <person name="Kolisko M."/>
            <person name="Yi Z."/>
            <person name="Salas-Leiva J.S."/>
            <person name="Gallot-Lavallee L."/>
            <person name="Kops G.J.P.L."/>
            <person name="Archibald J.M."/>
            <person name="Simpson A.G.B."/>
            <person name="Roger A.J."/>
        </authorList>
    </citation>
    <scope>NUCLEOTIDE SEQUENCE</scope>
    <source>
        <strain evidence="2">BICM</strain>
    </source>
</reference>
<accession>A0A8J6ASR2</accession>
<dbReference type="Gene3D" id="1.20.890.10">
    <property type="entry name" value="cAMP-dependent protein kinase regulatory subunit, dimerization-anchoring domain"/>
    <property type="match status" value="1"/>
</dbReference>
<dbReference type="GO" id="GO:0016301">
    <property type="term" value="F:kinase activity"/>
    <property type="evidence" value="ECO:0007669"/>
    <property type="project" value="UniProtKB-KW"/>
</dbReference>
<dbReference type="PROSITE" id="PS00889">
    <property type="entry name" value="CNMP_BINDING_2"/>
    <property type="match status" value="1"/>
</dbReference>
<feature type="domain" description="Cyclic nucleotide-binding" evidence="1">
    <location>
        <begin position="67"/>
        <end position="142"/>
    </location>
</feature>
<dbReference type="SMART" id="SM00100">
    <property type="entry name" value="cNMP"/>
    <property type="match status" value="2"/>
</dbReference>
<dbReference type="SUPFAM" id="SSF51206">
    <property type="entry name" value="cAMP-binding domain-like"/>
    <property type="match status" value="2"/>
</dbReference>
<sequence length="330" mass="37070">MDRRQDLQEYLEQTRVKSLLSNMMKDLVFERPENPVDFCRNYLRGILEAKQAEHEDHLEKAMKEVQIIASLDPSQRENVRQRMVVAEYKKDTTIVAEVAPMHSLYIILSGTVVRINRAETMPLLMRPMHTFGEAAVVHRGPRRINSKFTYKAAEDCVIARISFEDWAATQVQQVVEAKSRVLAFLHGVSLFNGLPESQYQLISEKLEIAAFQQGEVIVREGDVGDRFYIITSGECFVHKMSLAGVDDIGSGIGLPISVLREADIFGEIALVKDVPRQASISAKTPVSLLTLDKETFQQVLSPLCLESLFEHIGQYEGGRPLPAWAQAGSP</sequence>
<dbReference type="InterPro" id="IPR018490">
    <property type="entry name" value="cNMP-bd_dom_sf"/>
</dbReference>
<dbReference type="CDD" id="cd22976">
    <property type="entry name" value="DD_EFCAB10"/>
    <property type="match status" value="1"/>
</dbReference>
<dbReference type="Pfam" id="PF00027">
    <property type="entry name" value="cNMP_binding"/>
    <property type="match status" value="2"/>
</dbReference>
<organism evidence="2 3">
    <name type="scientific">Carpediemonas membranifera</name>
    <dbReference type="NCBI Taxonomy" id="201153"/>
    <lineage>
        <taxon>Eukaryota</taxon>
        <taxon>Metamonada</taxon>
        <taxon>Carpediemonas-like organisms</taxon>
        <taxon>Carpediemonas</taxon>
    </lineage>
</organism>
<dbReference type="InterPro" id="IPR018488">
    <property type="entry name" value="cNMP-bd_CS"/>
</dbReference>
<proteinExistence type="predicted"/>
<dbReference type="CDD" id="cd00038">
    <property type="entry name" value="CAP_ED"/>
    <property type="match status" value="2"/>
</dbReference>
<dbReference type="Gene3D" id="2.60.120.10">
    <property type="entry name" value="Jelly Rolls"/>
    <property type="match status" value="2"/>
</dbReference>
<dbReference type="AlphaFoldDB" id="A0A8J6ASR2"/>
<keyword evidence="2" id="KW-0808">Transferase</keyword>
<gene>
    <name evidence="2" type="ORF">J8273_7906</name>
</gene>
<keyword evidence="3" id="KW-1185">Reference proteome</keyword>
<dbReference type="PROSITE" id="PS00888">
    <property type="entry name" value="CNMP_BINDING_1"/>
    <property type="match status" value="1"/>
</dbReference>
<protein>
    <submittedName>
        <fullName evidence="2">cAMP/cGMP-dependent protein kinase</fullName>
    </submittedName>
</protein>
<dbReference type="InterPro" id="IPR000595">
    <property type="entry name" value="cNMP-bd_dom"/>
</dbReference>
<dbReference type="Proteomes" id="UP000717585">
    <property type="component" value="Unassembled WGS sequence"/>
</dbReference>
<dbReference type="OrthoDB" id="417078at2759"/>
<dbReference type="SUPFAM" id="SSF47391">
    <property type="entry name" value="Dimerization-anchoring domain of cAMP-dependent PK regulatory subunit"/>
    <property type="match status" value="1"/>
</dbReference>
<feature type="domain" description="Cyclic nucleotide-binding" evidence="1">
    <location>
        <begin position="190"/>
        <end position="302"/>
    </location>
</feature>
<dbReference type="EMBL" id="JAHDYR010000064">
    <property type="protein sequence ID" value="KAG9390555.1"/>
    <property type="molecule type" value="Genomic_DNA"/>
</dbReference>
<evidence type="ECO:0000313" key="2">
    <source>
        <dbReference type="EMBL" id="KAG9390555.1"/>
    </source>
</evidence>
<dbReference type="InterPro" id="IPR014710">
    <property type="entry name" value="RmlC-like_jellyroll"/>
</dbReference>
<dbReference type="PROSITE" id="PS50042">
    <property type="entry name" value="CNMP_BINDING_3"/>
    <property type="match status" value="2"/>
</dbReference>
<dbReference type="PRINTS" id="PR00103">
    <property type="entry name" value="CAMPKINASE"/>
</dbReference>
<evidence type="ECO:0000313" key="3">
    <source>
        <dbReference type="Proteomes" id="UP000717585"/>
    </source>
</evidence>
<keyword evidence="2" id="KW-0418">Kinase</keyword>
<dbReference type="PANTHER" id="PTHR23011:SF28">
    <property type="entry name" value="CYCLIC NUCLEOTIDE-BINDING DOMAIN CONTAINING PROTEIN"/>
    <property type="match status" value="1"/>
</dbReference>
<dbReference type="InterPro" id="IPR049760">
    <property type="entry name" value="DD_EFCAB10"/>
</dbReference>
<name>A0A8J6ASR2_9EUKA</name>